<comment type="caution">
    <text evidence="4">The sequence shown here is derived from an EMBL/GenBank/DDBJ whole genome shotgun (WGS) entry which is preliminary data.</text>
</comment>
<dbReference type="InterPro" id="IPR011542">
    <property type="entry name" value="SUF_FeS_clus_asmbl_SufD"/>
</dbReference>
<dbReference type="InterPro" id="IPR045595">
    <property type="entry name" value="SufBD_N"/>
</dbReference>
<dbReference type="EMBL" id="JASJOU010000008">
    <property type="protein sequence ID" value="MDJ1503430.1"/>
    <property type="molecule type" value="Genomic_DNA"/>
</dbReference>
<keyword evidence="5" id="KW-1185">Reference proteome</keyword>
<evidence type="ECO:0000259" key="2">
    <source>
        <dbReference type="Pfam" id="PF01458"/>
    </source>
</evidence>
<evidence type="ECO:0000256" key="1">
    <source>
        <dbReference type="ARBA" id="ARBA00043967"/>
    </source>
</evidence>
<evidence type="ECO:0000259" key="3">
    <source>
        <dbReference type="Pfam" id="PF19295"/>
    </source>
</evidence>
<feature type="domain" description="SUF system FeS cluster assembly SufBD N-terminal" evidence="3">
    <location>
        <begin position="24"/>
        <end position="171"/>
    </location>
</feature>
<feature type="domain" description="SUF system FeS cluster assembly SufBD core" evidence="2">
    <location>
        <begin position="180"/>
        <end position="409"/>
    </location>
</feature>
<dbReference type="Pfam" id="PF01458">
    <property type="entry name" value="SUFBD_core"/>
    <property type="match status" value="1"/>
</dbReference>
<accession>A0AAE3UFM8</accession>
<dbReference type="PANTHER" id="PTHR43575">
    <property type="entry name" value="PROTEIN ABCI7, CHLOROPLASTIC"/>
    <property type="match status" value="1"/>
</dbReference>
<dbReference type="InterPro" id="IPR055346">
    <property type="entry name" value="Fe-S_cluster_assembly_SufBD"/>
</dbReference>
<dbReference type="NCBIfam" id="TIGR01981">
    <property type="entry name" value="sufD"/>
    <property type="match status" value="1"/>
</dbReference>
<dbReference type="RefSeq" id="WP_314514050.1">
    <property type="nucleotide sequence ID" value="NZ_JASJOU010000008.1"/>
</dbReference>
<name>A0AAE3UFM8_9BACT</name>
<dbReference type="InterPro" id="IPR037284">
    <property type="entry name" value="SUF_FeS_clus_asmbl_SufBD_sf"/>
</dbReference>
<reference evidence="4" key="1">
    <citation type="submission" date="2023-05" db="EMBL/GenBank/DDBJ databases">
        <authorList>
            <person name="Zhang X."/>
        </authorList>
    </citation>
    <scope>NUCLEOTIDE SEQUENCE</scope>
    <source>
        <strain evidence="4">BD1B2-1</strain>
    </source>
</reference>
<dbReference type="InterPro" id="IPR000825">
    <property type="entry name" value="SUF_FeS_clus_asmbl_SufBD_core"/>
</dbReference>
<evidence type="ECO:0000313" key="4">
    <source>
        <dbReference type="EMBL" id="MDJ1503430.1"/>
    </source>
</evidence>
<dbReference type="SUPFAM" id="SSF101960">
    <property type="entry name" value="Stabilizer of iron transporter SufD"/>
    <property type="match status" value="1"/>
</dbReference>
<comment type="similarity">
    <text evidence="1">Belongs to the iron-sulfur cluster assembly SufBD family.</text>
</comment>
<gene>
    <name evidence="4" type="primary">sufD</name>
    <name evidence="4" type="ORF">QNI22_22365</name>
</gene>
<sequence length="435" mass="48196">MSIQTIDKSSLAERVISTFDTVSKQNAVVTAVRLEALTRFETLGFPSIKNEEWKYTNLKPVVNQDFVPNAVGNISAEQLQDSIIPTEKASILVFVNGAYQPALSVLTQEAEGIVVTTFKEALNKYPEIVEAHFAKYADFQKDALTAMNTAFAEDGVFAYVPDKKVLEAPVYVYFISDSQQVAPLSQLRNLIVAGRSSQAKFVTAFHTIGELHSFTNVVTEIVVGENASVEHYILQNEAEQAYIVGTTQAQLARDCHFTSHTVSLNGALIRNNLNMVLAGSNIDAHMYGLYLLNGNCHVDNHTLADHQQPNSFSNELYKGILDGKSTGVFNGKIYVKPDAQKTNAFQSNRNLVLSKDAAMNTKPQLEIFADDVKCSHGATVGQLDDEMLFYLRSRGIGFESARALLMRAFADDVLQNMTLEEVHTHVDRWIADRFL</sequence>
<dbReference type="Proteomes" id="UP001232063">
    <property type="component" value="Unassembled WGS sequence"/>
</dbReference>
<protein>
    <submittedName>
        <fullName evidence="4">Fe-S cluster assembly protein SufD</fullName>
    </submittedName>
</protein>
<proteinExistence type="inferred from homology"/>
<evidence type="ECO:0000313" key="5">
    <source>
        <dbReference type="Proteomes" id="UP001232063"/>
    </source>
</evidence>
<dbReference type="AlphaFoldDB" id="A0AAE3UFM8"/>
<dbReference type="PANTHER" id="PTHR43575:SF1">
    <property type="entry name" value="PROTEIN ABCI7, CHLOROPLASTIC"/>
    <property type="match status" value="1"/>
</dbReference>
<dbReference type="GO" id="GO:0016226">
    <property type="term" value="P:iron-sulfur cluster assembly"/>
    <property type="evidence" value="ECO:0007669"/>
    <property type="project" value="InterPro"/>
</dbReference>
<organism evidence="4 5">
    <name type="scientific">Xanthocytophaga agilis</name>
    <dbReference type="NCBI Taxonomy" id="3048010"/>
    <lineage>
        <taxon>Bacteria</taxon>
        <taxon>Pseudomonadati</taxon>
        <taxon>Bacteroidota</taxon>
        <taxon>Cytophagia</taxon>
        <taxon>Cytophagales</taxon>
        <taxon>Rhodocytophagaceae</taxon>
        <taxon>Xanthocytophaga</taxon>
    </lineage>
</organism>
<dbReference type="Pfam" id="PF19295">
    <property type="entry name" value="SufBD_N"/>
    <property type="match status" value="1"/>
</dbReference>